<dbReference type="Proteomes" id="UP000000260">
    <property type="component" value="Chromosome"/>
</dbReference>
<dbReference type="InterPro" id="IPR010982">
    <property type="entry name" value="Lambda_DNA-bd_dom_sf"/>
</dbReference>
<gene>
    <name evidence="5" type="ordered locus">ESA_01002</name>
</gene>
<dbReference type="Gene3D" id="2.10.109.10">
    <property type="entry name" value="Umud Fragment, subunit A"/>
    <property type="match status" value="1"/>
</dbReference>
<dbReference type="InterPro" id="IPR001387">
    <property type="entry name" value="Cro/C1-type_HTH"/>
</dbReference>
<reference evidence="5 6" key="1">
    <citation type="journal article" date="2010" name="PLoS ONE">
        <title>Genome sequence of Cronobacter sakazakii BAA-894 and comparative genomic hybridization analysis with other Cronobacter species.</title>
        <authorList>
            <person name="Kucerova E."/>
            <person name="Clifton S.W."/>
            <person name="Xia X.Q."/>
            <person name="Long F."/>
            <person name="Porwollik S."/>
            <person name="Fulton L."/>
            <person name="Fronick C."/>
            <person name="Minx P."/>
            <person name="Kyung K."/>
            <person name="Warren W."/>
            <person name="Fulton R."/>
            <person name="Feng D."/>
            <person name="Wollam A."/>
            <person name="Shah N."/>
            <person name="Bhonagiri V."/>
            <person name="Nash W.E."/>
            <person name="Hallsworth-Pepin K."/>
            <person name="Wilson R.K."/>
            <person name="McClelland M."/>
            <person name="Forsythe S.J."/>
        </authorList>
    </citation>
    <scope>NUCLEOTIDE SEQUENCE [LARGE SCALE GENOMIC DNA]</scope>
    <source>
        <strain evidence="5 6">ATCC BAA-894</strain>
    </source>
</reference>
<dbReference type="AlphaFoldDB" id="A7MHP6"/>
<dbReference type="SUPFAM" id="SSF51306">
    <property type="entry name" value="LexA/Signal peptidase"/>
    <property type="match status" value="1"/>
</dbReference>
<dbReference type="CDD" id="cd06529">
    <property type="entry name" value="S24_LexA-like"/>
    <property type="match status" value="1"/>
</dbReference>
<dbReference type="EMBL" id="CP000783">
    <property type="protein sequence ID" value="ABU76271.1"/>
    <property type="molecule type" value="Genomic_DNA"/>
</dbReference>
<evidence type="ECO:0000256" key="1">
    <source>
        <dbReference type="ARBA" id="ARBA00023015"/>
    </source>
</evidence>
<dbReference type="GO" id="GO:0003677">
    <property type="term" value="F:DNA binding"/>
    <property type="evidence" value="ECO:0007669"/>
    <property type="project" value="UniProtKB-KW"/>
</dbReference>
<dbReference type="SUPFAM" id="SSF47413">
    <property type="entry name" value="lambda repressor-like DNA-binding domains"/>
    <property type="match status" value="1"/>
</dbReference>
<feature type="domain" description="HTH cro/C1-type" evidence="4">
    <location>
        <begin position="8"/>
        <end position="61"/>
    </location>
</feature>
<dbReference type="SMART" id="SM00530">
    <property type="entry name" value="HTH_XRE"/>
    <property type="match status" value="1"/>
</dbReference>
<dbReference type="InterPro" id="IPR036286">
    <property type="entry name" value="LexA/Signal_pep-like_sf"/>
</dbReference>
<keyword evidence="3" id="KW-0804">Transcription</keyword>
<evidence type="ECO:0000256" key="2">
    <source>
        <dbReference type="ARBA" id="ARBA00023125"/>
    </source>
</evidence>
<keyword evidence="2" id="KW-0238">DNA-binding</keyword>
<dbReference type="CDD" id="cd00093">
    <property type="entry name" value="HTH_XRE"/>
    <property type="match status" value="1"/>
</dbReference>
<dbReference type="PANTHER" id="PTHR40661:SF2">
    <property type="entry name" value="HTH-TYPE TRANSCRIPTIONAL REGULATOR PRTR"/>
    <property type="match status" value="1"/>
</dbReference>
<keyword evidence="6" id="KW-1185">Reference proteome</keyword>
<evidence type="ECO:0000256" key="3">
    <source>
        <dbReference type="ARBA" id="ARBA00023163"/>
    </source>
</evidence>
<dbReference type="RefSeq" id="WP_012124207.1">
    <property type="nucleotide sequence ID" value="NC_009778.1"/>
</dbReference>
<evidence type="ECO:0000313" key="6">
    <source>
        <dbReference type="Proteomes" id="UP000000260"/>
    </source>
</evidence>
<organism evidence="5 6">
    <name type="scientific">Cronobacter sakazakii (strain ATCC BAA-894)</name>
    <name type="common">Enterobacter sakazakii</name>
    <dbReference type="NCBI Taxonomy" id="290339"/>
    <lineage>
        <taxon>Bacteria</taxon>
        <taxon>Pseudomonadati</taxon>
        <taxon>Pseudomonadota</taxon>
        <taxon>Gammaproteobacteria</taxon>
        <taxon>Enterobacterales</taxon>
        <taxon>Enterobacteriaceae</taxon>
        <taxon>Cronobacter</taxon>
    </lineage>
</organism>
<dbReference type="Gene3D" id="1.10.260.40">
    <property type="entry name" value="lambda repressor-like DNA-binding domains"/>
    <property type="match status" value="1"/>
</dbReference>
<accession>A7MHP6</accession>
<proteinExistence type="predicted"/>
<name>A7MHP6_CROS8</name>
<dbReference type="PROSITE" id="PS50943">
    <property type="entry name" value="HTH_CROC1"/>
    <property type="match status" value="1"/>
</dbReference>
<protein>
    <recommendedName>
        <fullName evidence="4">HTH cro/C1-type domain-containing protein</fullName>
    </recommendedName>
</protein>
<keyword evidence="1" id="KW-0805">Transcription regulation</keyword>
<sequence>MGTLAERLKKAREKAGLSQLQLAEQVGLTQQSIAKIENGVTEQPRKIKQLALALGVTANWLQYGDIDANGSYSEMIVKEWESTSADPDLFTEIPILDIELSAGNGCEAEIVESELSTYPLRRDELRRAGVSASSARIVNILGSSLYPVLTNGDKVAVDLSQTSPIRDGDLYALRDGVLLRVKILINRPDGGLILRSFNKDEYPDEVLTYEEKLARIHVIGRVFWSSRSW</sequence>
<dbReference type="InterPro" id="IPR039418">
    <property type="entry name" value="LexA-like"/>
</dbReference>
<dbReference type="KEGG" id="esa:ESA_01002"/>
<dbReference type="InterPro" id="IPR015927">
    <property type="entry name" value="Peptidase_S24_S26A/B/C"/>
</dbReference>
<dbReference type="PANTHER" id="PTHR40661">
    <property type="match status" value="1"/>
</dbReference>
<dbReference type="Pfam" id="PF00717">
    <property type="entry name" value="Peptidase_S24"/>
    <property type="match status" value="1"/>
</dbReference>
<evidence type="ECO:0000313" key="5">
    <source>
        <dbReference type="EMBL" id="ABU76271.1"/>
    </source>
</evidence>
<dbReference type="Pfam" id="PF12844">
    <property type="entry name" value="HTH_19"/>
    <property type="match status" value="1"/>
</dbReference>
<dbReference type="HOGENOM" id="CLU_066192_1_4_6"/>
<evidence type="ECO:0000259" key="4">
    <source>
        <dbReference type="PROSITE" id="PS50943"/>
    </source>
</evidence>